<reference evidence="2 3" key="1">
    <citation type="submission" date="2016-10" db="EMBL/GenBank/DDBJ databases">
        <authorList>
            <person name="de Groot N.N."/>
        </authorList>
    </citation>
    <scope>NUCLEOTIDE SEQUENCE [LARGE SCALE GENOMIC DNA]</scope>
    <source>
        <strain evidence="2 3">DSM 21035</strain>
    </source>
</reference>
<keyword evidence="3" id="KW-1185">Reference proteome</keyword>
<feature type="transmembrane region" description="Helical" evidence="1">
    <location>
        <begin position="349"/>
        <end position="366"/>
    </location>
</feature>
<feature type="transmembrane region" description="Helical" evidence="1">
    <location>
        <begin position="373"/>
        <end position="389"/>
    </location>
</feature>
<feature type="transmembrane region" description="Helical" evidence="1">
    <location>
        <begin position="276"/>
        <end position="296"/>
    </location>
</feature>
<keyword evidence="1" id="KW-1133">Transmembrane helix</keyword>
<proteinExistence type="predicted"/>
<sequence>MKVLSGPKIALVILLNLTIAIAYFLDNLNANYSELSSDIQNIIPVAQKFDNPDLFKNDLYLNDINNVKYYTPFYVQTLRFVAKFTKHNYVQAINVIGLICHLLFGILWFFLVFKFVNNYWIALLVSVMMRGVVWLPGLEIWGISDLWTMMPRTIYISLLPIPFLLISNSFKHLVLASFIIGLIFNFHPITGLGGVLGFVLFLVLLLYFYPKLRNNCTLSRLALLIVVLVFGILPFILTYFGKTSSELTYDLNAFNEAFKTRIPEYFRNSFLFLRQWLSFKTWFFLLPLIGFLGIVLKDKLDTRKPKLLFILTLLLFFIPTFSIPVEQALNSFFDLNLRMSFQLVRMQKVAIIPGFFALAFVLNYVFSKILPQQILPFFFILYLCLLVFSESELFKNVPFLGDDISKSILPHNLSAFTLDNDKELAIDRMANFITQNTDINTVICGSHVLRGSVKRSIIFDGKGTSMLIEGNPKQFLEWQERLKRINNFETMEEVVSYLKYFGTNYYVTTNTVKDCELVHVEGNLKLYKL</sequence>
<evidence type="ECO:0000313" key="2">
    <source>
        <dbReference type="EMBL" id="SEQ10218.1"/>
    </source>
</evidence>
<feature type="transmembrane region" description="Helical" evidence="1">
    <location>
        <begin position="154"/>
        <end position="183"/>
    </location>
</feature>
<feature type="transmembrane region" description="Helical" evidence="1">
    <location>
        <begin position="189"/>
        <end position="209"/>
    </location>
</feature>
<evidence type="ECO:0000256" key="1">
    <source>
        <dbReference type="SAM" id="Phobius"/>
    </source>
</evidence>
<gene>
    <name evidence="2" type="ORF">SAMN05421824_1171</name>
</gene>
<dbReference type="RefSeq" id="WP_092576876.1">
    <property type="nucleotide sequence ID" value="NZ_FOFN01000001.1"/>
</dbReference>
<dbReference type="Proteomes" id="UP000198999">
    <property type="component" value="Unassembled WGS sequence"/>
</dbReference>
<dbReference type="STRING" id="419940.SAMN05421824_1171"/>
<dbReference type="AlphaFoldDB" id="A0A1H9DBV2"/>
<feature type="transmembrane region" description="Helical" evidence="1">
    <location>
        <begin position="119"/>
        <end position="142"/>
    </location>
</feature>
<feature type="transmembrane region" description="Helical" evidence="1">
    <location>
        <begin position="308"/>
        <end position="329"/>
    </location>
</feature>
<dbReference type="OrthoDB" id="1397282at2"/>
<keyword evidence="1" id="KW-0472">Membrane</keyword>
<dbReference type="EMBL" id="FOFN01000001">
    <property type="protein sequence ID" value="SEQ10218.1"/>
    <property type="molecule type" value="Genomic_DNA"/>
</dbReference>
<keyword evidence="1" id="KW-0812">Transmembrane</keyword>
<evidence type="ECO:0000313" key="3">
    <source>
        <dbReference type="Proteomes" id="UP000198999"/>
    </source>
</evidence>
<accession>A0A1H9DBV2</accession>
<name>A0A1H9DBV2_9FLAO</name>
<protein>
    <recommendedName>
        <fullName evidence="4">Dolichyl-phosphate-mannose-protein mannosyltransferase</fullName>
    </recommendedName>
</protein>
<feature type="transmembrane region" description="Helical" evidence="1">
    <location>
        <begin position="221"/>
        <end position="241"/>
    </location>
</feature>
<feature type="transmembrane region" description="Helical" evidence="1">
    <location>
        <begin position="6"/>
        <end position="25"/>
    </location>
</feature>
<feature type="transmembrane region" description="Helical" evidence="1">
    <location>
        <begin position="89"/>
        <end position="113"/>
    </location>
</feature>
<organism evidence="2 3">
    <name type="scientific">Hyunsoonleella jejuensis</name>
    <dbReference type="NCBI Taxonomy" id="419940"/>
    <lineage>
        <taxon>Bacteria</taxon>
        <taxon>Pseudomonadati</taxon>
        <taxon>Bacteroidota</taxon>
        <taxon>Flavobacteriia</taxon>
        <taxon>Flavobacteriales</taxon>
        <taxon>Flavobacteriaceae</taxon>
    </lineage>
</organism>
<evidence type="ECO:0008006" key="4">
    <source>
        <dbReference type="Google" id="ProtNLM"/>
    </source>
</evidence>